<dbReference type="Proteomes" id="UP001530315">
    <property type="component" value="Unassembled WGS sequence"/>
</dbReference>
<organism evidence="2 3">
    <name type="scientific">Stephanodiscus triporus</name>
    <dbReference type="NCBI Taxonomy" id="2934178"/>
    <lineage>
        <taxon>Eukaryota</taxon>
        <taxon>Sar</taxon>
        <taxon>Stramenopiles</taxon>
        <taxon>Ochrophyta</taxon>
        <taxon>Bacillariophyta</taxon>
        <taxon>Coscinodiscophyceae</taxon>
        <taxon>Thalassiosirophycidae</taxon>
        <taxon>Stephanodiscales</taxon>
        <taxon>Stephanodiscaceae</taxon>
        <taxon>Stephanodiscus</taxon>
    </lineage>
</organism>
<protein>
    <submittedName>
        <fullName evidence="2">Uncharacterized protein</fullName>
    </submittedName>
</protein>
<evidence type="ECO:0000313" key="2">
    <source>
        <dbReference type="EMBL" id="KAL3783407.1"/>
    </source>
</evidence>
<evidence type="ECO:0000313" key="3">
    <source>
        <dbReference type="Proteomes" id="UP001530315"/>
    </source>
</evidence>
<feature type="compositionally biased region" description="Acidic residues" evidence="1">
    <location>
        <begin position="120"/>
        <end position="130"/>
    </location>
</feature>
<dbReference type="EMBL" id="JALLAZ020000973">
    <property type="protein sequence ID" value="KAL3783407.1"/>
    <property type="molecule type" value="Genomic_DNA"/>
</dbReference>
<sequence>MIVSPRWWSRTATTTMIVRHIPDDDDNRDDAIDRDWGEEGLSALYDKKLGISDLVSFTPLSDIEDLCREMNDDMEESRRRREEAGRLNAQEGLRNAHDADLGDGGMGEVAYPDRRRRGEEEEGRDDDDDGGGGGGGGDGRLSPLGSVDDAKRRRRRT</sequence>
<feature type="compositionally biased region" description="Basic and acidic residues" evidence="1">
    <location>
        <begin position="69"/>
        <end position="85"/>
    </location>
</feature>
<accession>A0ABD3P6X5</accession>
<evidence type="ECO:0000256" key="1">
    <source>
        <dbReference type="SAM" id="MobiDB-lite"/>
    </source>
</evidence>
<gene>
    <name evidence="2" type="ORF">ACHAW5_008771</name>
</gene>
<feature type="region of interest" description="Disordered" evidence="1">
    <location>
        <begin position="69"/>
        <end position="157"/>
    </location>
</feature>
<comment type="caution">
    <text evidence="2">The sequence shown here is derived from an EMBL/GenBank/DDBJ whole genome shotgun (WGS) entry which is preliminary data.</text>
</comment>
<name>A0ABD3P6X5_9STRA</name>
<keyword evidence="3" id="KW-1185">Reference proteome</keyword>
<dbReference type="AlphaFoldDB" id="A0ABD3P6X5"/>
<proteinExistence type="predicted"/>
<reference evidence="2 3" key="1">
    <citation type="submission" date="2024-10" db="EMBL/GenBank/DDBJ databases">
        <title>Updated reference genomes for cyclostephanoid diatoms.</title>
        <authorList>
            <person name="Roberts W.R."/>
            <person name="Alverson A.J."/>
        </authorList>
    </citation>
    <scope>NUCLEOTIDE SEQUENCE [LARGE SCALE GENOMIC DNA]</scope>
    <source>
        <strain evidence="2 3">AJA276-08</strain>
    </source>
</reference>